<sequence>MGPPGSGGRLIDCRAEAAAKTSPRTPPPPNYLPPYAPELDLMVEAVLTETDLAWSPAVVSASILRGHEPEAEPVA</sequence>
<evidence type="ECO:0000313" key="1">
    <source>
        <dbReference type="EMBL" id="MBB6399499.1"/>
    </source>
</evidence>
<dbReference type="AlphaFoldDB" id="A0A7X0L2Q8"/>
<keyword evidence="2" id="KW-1185">Reference proteome</keyword>
<evidence type="ECO:0000313" key="2">
    <source>
        <dbReference type="Proteomes" id="UP000546324"/>
    </source>
</evidence>
<dbReference type="EMBL" id="JACHMQ010000001">
    <property type="protein sequence ID" value="MBB6399499.1"/>
    <property type="molecule type" value="Genomic_DNA"/>
</dbReference>
<gene>
    <name evidence="1" type="ORF">BKA00_006413</name>
</gene>
<proteinExistence type="predicted"/>
<protein>
    <submittedName>
        <fullName evidence="1">Uncharacterized protein</fullName>
    </submittedName>
</protein>
<comment type="caution">
    <text evidence="1">The sequence shown here is derived from an EMBL/GenBank/DDBJ whole genome shotgun (WGS) entry which is preliminary data.</text>
</comment>
<dbReference type="RefSeq" id="WP_185031404.1">
    <property type="nucleotide sequence ID" value="NZ_JACHMQ010000001.1"/>
</dbReference>
<dbReference type="Proteomes" id="UP000546324">
    <property type="component" value="Unassembled WGS sequence"/>
</dbReference>
<name>A0A7X0L2Q8_9ACTN</name>
<reference evidence="1 2" key="1">
    <citation type="submission" date="2020-08" db="EMBL/GenBank/DDBJ databases">
        <title>Sequencing the genomes of 1000 actinobacteria strains.</title>
        <authorList>
            <person name="Klenk H.-P."/>
        </authorList>
    </citation>
    <scope>NUCLEOTIDE SEQUENCE [LARGE SCALE GENOMIC DNA]</scope>
    <source>
        <strain evidence="1 2">DSM 43675</strain>
    </source>
</reference>
<accession>A0A7X0L2Q8</accession>
<organism evidence="1 2">
    <name type="scientific">Actinomadura coerulea</name>
    <dbReference type="NCBI Taxonomy" id="46159"/>
    <lineage>
        <taxon>Bacteria</taxon>
        <taxon>Bacillati</taxon>
        <taxon>Actinomycetota</taxon>
        <taxon>Actinomycetes</taxon>
        <taxon>Streptosporangiales</taxon>
        <taxon>Thermomonosporaceae</taxon>
        <taxon>Actinomadura</taxon>
    </lineage>
</organism>